<gene>
    <name evidence="1" type="ORF">L6452_05985</name>
</gene>
<accession>A0ACB9EHG0</accession>
<name>A0ACB9EHG0_ARCLA</name>
<keyword evidence="2" id="KW-1185">Reference proteome</keyword>
<evidence type="ECO:0000313" key="1">
    <source>
        <dbReference type="EMBL" id="KAI3758424.1"/>
    </source>
</evidence>
<proteinExistence type="predicted"/>
<reference evidence="1 2" key="2">
    <citation type="journal article" date="2022" name="Mol. Ecol. Resour.">
        <title>The genomes of chicory, endive, great burdock and yacon provide insights into Asteraceae paleo-polyploidization history and plant inulin production.</title>
        <authorList>
            <person name="Fan W."/>
            <person name="Wang S."/>
            <person name="Wang H."/>
            <person name="Wang A."/>
            <person name="Jiang F."/>
            <person name="Liu H."/>
            <person name="Zhao H."/>
            <person name="Xu D."/>
            <person name="Zhang Y."/>
        </authorList>
    </citation>
    <scope>NUCLEOTIDE SEQUENCE [LARGE SCALE GENOMIC DNA]</scope>
    <source>
        <strain evidence="2">cv. Niubang</strain>
    </source>
</reference>
<dbReference type="EMBL" id="CM042048">
    <property type="protein sequence ID" value="KAI3758424.1"/>
    <property type="molecule type" value="Genomic_DNA"/>
</dbReference>
<protein>
    <submittedName>
        <fullName evidence="1">Uncharacterized protein</fullName>
    </submittedName>
</protein>
<dbReference type="Proteomes" id="UP001055879">
    <property type="component" value="Linkage Group LG02"/>
</dbReference>
<sequence>MNTAFSTFTNTAENPVLLDEEDNHHSPVLNPKTAEKQVLRVRKKINEKPGLRASMEGYTSAPPVEPGTDEKIPIQRGKKRKEAYEVFGEKREPASISTKGVLNTDAPIQSNTIVARATSQKNTPKFTIEIGSSSRVTRSQKIKKELEMDITERKGCPISYWNLKLLKKRESFELKDGGFGLLPLKDIRGTIEEMPRTEPKSGKVYNGQQQRQQSGTDMPRTELKSGKVDNGQQQRQQSGSEMPRTEPKSGKVDNGQQHCQQSGPDGLMDIIRERIALIRELKEESESDIQKGLNEHVNDDGFAALQLEMNNLFKSTTPFGGTTPKAPTRTKFLSPCTDIVLSQQIDDPLAALWDSPTYVSEVGESMRISVDNSKTRRFLDAIEPPGFDLGISPMKDTTCGGGGEPGSCGSGLRVDKGKGKLFDEPTDTVVWGSGPRVAPVDHAYPLNMVNPSTTNSGPFDEKVETKLVQPKKEKCEPGDAEIVMRMRQNPPDNDMNARISRRTVKLGDHLKSPYVTRVVDFNVTSEDRKVHEWALSIFGGKWDAVFRTSDCVNILRTELETLAATNMNRNTKYISVEEIRLRDGSTATNDDQASAYCWACCGRETTGSCPR</sequence>
<comment type="caution">
    <text evidence="1">The sequence shown here is derived from an EMBL/GenBank/DDBJ whole genome shotgun (WGS) entry which is preliminary data.</text>
</comment>
<evidence type="ECO:0000313" key="2">
    <source>
        <dbReference type="Proteomes" id="UP001055879"/>
    </source>
</evidence>
<reference evidence="2" key="1">
    <citation type="journal article" date="2022" name="Mol. Ecol. Resour.">
        <title>The genomes of chicory, endive, great burdock and yacon provide insights into Asteraceae palaeo-polyploidization history and plant inulin production.</title>
        <authorList>
            <person name="Fan W."/>
            <person name="Wang S."/>
            <person name="Wang H."/>
            <person name="Wang A."/>
            <person name="Jiang F."/>
            <person name="Liu H."/>
            <person name="Zhao H."/>
            <person name="Xu D."/>
            <person name="Zhang Y."/>
        </authorList>
    </citation>
    <scope>NUCLEOTIDE SEQUENCE [LARGE SCALE GENOMIC DNA]</scope>
    <source>
        <strain evidence="2">cv. Niubang</strain>
    </source>
</reference>
<organism evidence="1 2">
    <name type="scientific">Arctium lappa</name>
    <name type="common">Greater burdock</name>
    <name type="synonym">Lappa major</name>
    <dbReference type="NCBI Taxonomy" id="4217"/>
    <lineage>
        <taxon>Eukaryota</taxon>
        <taxon>Viridiplantae</taxon>
        <taxon>Streptophyta</taxon>
        <taxon>Embryophyta</taxon>
        <taxon>Tracheophyta</taxon>
        <taxon>Spermatophyta</taxon>
        <taxon>Magnoliopsida</taxon>
        <taxon>eudicotyledons</taxon>
        <taxon>Gunneridae</taxon>
        <taxon>Pentapetalae</taxon>
        <taxon>asterids</taxon>
        <taxon>campanulids</taxon>
        <taxon>Asterales</taxon>
        <taxon>Asteraceae</taxon>
        <taxon>Carduoideae</taxon>
        <taxon>Cardueae</taxon>
        <taxon>Arctiinae</taxon>
        <taxon>Arctium</taxon>
    </lineage>
</organism>